<dbReference type="Proteomes" id="UP001215598">
    <property type="component" value="Unassembled WGS sequence"/>
</dbReference>
<dbReference type="AlphaFoldDB" id="A0AAD7MIX1"/>
<protein>
    <submittedName>
        <fullName evidence="1">Uncharacterized protein</fullName>
    </submittedName>
</protein>
<sequence length="168" mass="18511">MYSGIDLGTGGPWSTEVSRSNAGVLPEWCRSITGTVQGMMECVTMSGGDGSTIGALYMLSIFWCYHGTSTSFAQNDNCGAQYYNYSPPPPVPYWSHHDGPSKGHCEQHEGHGRLCPTFESQPVLNYTKNKEQHKKIVTDEVDGHKFSKFKISVVTTSTWSPPNQLEPS</sequence>
<accession>A0AAD7MIX1</accession>
<dbReference type="EMBL" id="JARKIB010000253">
    <property type="protein sequence ID" value="KAJ7719403.1"/>
    <property type="molecule type" value="Genomic_DNA"/>
</dbReference>
<reference evidence="1" key="1">
    <citation type="submission" date="2023-03" db="EMBL/GenBank/DDBJ databases">
        <title>Massive genome expansion in bonnet fungi (Mycena s.s.) driven by repeated elements and novel gene families across ecological guilds.</title>
        <authorList>
            <consortium name="Lawrence Berkeley National Laboratory"/>
            <person name="Harder C.B."/>
            <person name="Miyauchi S."/>
            <person name="Viragh M."/>
            <person name="Kuo A."/>
            <person name="Thoen E."/>
            <person name="Andreopoulos B."/>
            <person name="Lu D."/>
            <person name="Skrede I."/>
            <person name="Drula E."/>
            <person name="Henrissat B."/>
            <person name="Morin E."/>
            <person name="Kohler A."/>
            <person name="Barry K."/>
            <person name="LaButti K."/>
            <person name="Morin E."/>
            <person name="Salamov A."/>
            <person name="Lipzen A."/>
            <person name="Mereny Z."/>
            <person name="Hegedus B."/>
            <person name="Baldrian P."/>
            <person name="Stursova M."/>
            <person name="Weitz H."/>
            <person name="Taylor A."/>
            <person name="Grigoriev I.V."/>
            <person name="Nagy L.G."/>
            <person name="Martin F."/>
            <person name="Kauserud H."/>
        </authorList>
    </citation>
    <scope>NUCLEOTIDE SEQUENCE</scope>
    <source>
        <strain evidence="1">CBHHK182m</strain>
    </source>
</reference>
<proteinExistence type="predicted"/>
<evidence type="ECO:0000313" key="2">
    <source>
        <dbReference type="Proteomes" id="UP001215598"/>
    </source>
</evidence>
<keyword evidence="2" id="KW-1185">Reference proteome</keyword>
<evidence type="ECO:0000313" key="1">
    <source>
        <dbReference type="EMBL" id="KAJ7719403.1"/>
    </source>
</evidence>
<comment type="caution">
    <text evidence="1">The sequence shown here is derived from an EMBL/GenBank/DDBJ whole genome shotgun (WGS) entry which is preliminary data.</text>
</comment>
<name>A0AAD7MIX1_9AGAR</name>
<organism evidence="1 2">
    <name type="scientific">Mycena metata</name>
    <dbReference type="NCBI Taxonomy" id="1033252"/>
    <lineage>
        <taxon>Eukaryota</taxon>
        <taxon>Fungi</taxon>
        <taxon>Dikarya</taxon>
        <taxon>Basidiomycota</taxon>
        <taxon>Agaricomycotina</taxon>
        <taxon>Agaricomycetes</taxon>
        <taxon>Agaricomycetidae</taxon>
        <taxon>Agaricales</taxon>
        <taxon>Marasmiineae</taxon>
        <taxon>Mycenaceae</taxon>
        <taxon>Mycena</taxon>
    </lineage>
</organism>
<gene>
    <name evidence="1" type="ORF">B0H16DRAFT_1474983</name>
</gene>